<evidence type="ECO:0000313" key="4">
    <source>
        <dbReference type="EMBL" id="GAA0926367.1"/>
    </source>
</evidence>
<proteinExistence type="predicted"/>
<dbReference type="Pfam" id="PF00440">
    <property type="entry name" value="TetR_N"/>
    <property type="match status" value="1"/>
</dbReference>
<reference evidence="5" key="1">
    <citation type="journal article" date="2019" name="Int. J. Syst. Evol. Microbiol.">
        <title>The Global Catalogue of Microorganisms (GCM) 10K type strain sequencing project: providing services to taxonomists for standard genome sequencing and annotation.</title>
        <authorList>
            <consortium name="The Broad Institute Genomics Platform"/>
            <consortium name="The Broad Institute Genome Sequencing Center for Infectious Disease"/>
            <person name="Wu L."/>
            <person name="Ma J."/>
        </authorList>
    </citation>
    <scope>NUCLEOTIDE SEQUENCE [LARGE SCALE GENOMIC DNA]</scope>
    <source>
        <strain evidence="5">JCM 11136</strain>
    </source>
</reference>
<feature type="DNA-binding region" description="H-T-H motif" evidence="2">
    <location>
        <begin position="31"/>
        <end position="50"/>
    </location>
</feature>
<comment type="caution">
    <text evidence="4">The sequence shown here is derived from an EMBL/GenBank/DDBJ whole genome shotgun (WGS) entry which is preliminary data.</text>
</comment>
<protein>
    <recommendedName>
        <fullName evidence="3">HTH tetR-type domain-containing protein</fullName>
    </recommendedName>
</protein>
<evidence type="ECO:0000313" key="5">
    <source>
        <dbReference type="Proteomes" id="UP001501578"/>
    </source>
</evidence>
<dbReference type="PRINTS" id="PR00455">
    <property type="entry name" value="HTHTETR"/>
</dbReference>
<dbReference type="RefSeq" id="WP_343950284.1">
    <property type="nucleotide sequence ID" value="NZ_BAAAHQ010000011.1"/>
</dbReference>
<dbReference type="SUPFAM" id="SSF46689">
    <property type="entry name" value="Homeodomain-like"/>
    <property type="match status" value="1"/>
</dbReference>
<evidence type="ECO:0000256" key="2">
    <source>
        <dbReference type="PROSITE-ProRule" id="PRU00335"/>
    </source>
</evidence>
<dbReference type="PROSITE" id="PS50977">
    <property type="entry name" value="HTH_TETR_2"/>
    <property type="match status" value="1"/>
</dbReference>
<feature type="domain" description="HTH tetR-type" evidence="3">
    <location>
        <begin position="8"/>
        <end position="68"/>
    </location>
</feature>
<dbReference type="InterPro" id="IPR001647">
    <property type="entry name" value="HTH_TetR"/>
</dbReference>
<accession>A0ABP3ZTW2</accession>
<dbReference type="SUPFAM" id="SSF48498">
    <property type="entry name" value="Tetracyclin repressor-like, C-terminal domain"/>
    <property type="match status" value="1"/>
</dbReference>
<dbReference type="InterPro" id="IPR050109">
    <property type="entry name" value="HTH-type_TetR-like_transc_reg"/>
</dbReference>
<organism evidence="4 5">
    <name type="scientific">Nonomuraea longicatena</name>
    <dbReference type="NCBI Taxonomy" id="83682"/>
    <lineage>
        <taxon>Bacteria</taxon>
        <taxon>Bacillati</taxon>
        <taxon>Actinomycetota</taxon>
        <taxon>Actinomycetes</taxon>
        <taxon>Streptosporangiales</taxon>
        <taxon>Streptosporangiaceae</taxon>
        <taxon>Nonomuraea</taxon>
    </lineage>
</organism>
<dbReference type="PANTHER" id="PTHR30055:SF158">
    <property type="entry name" value="POSSIBLE TRANSCRIPTIONAL REGULATORY PROTEIN (PROBABLY TETR-FAMILY)"/>
    <property type="match status" value="1"/>
</dbReference>
<evidence type="ECO:0000256" key="1">
    <source>
        <dbReference type="ARBA" id="ARBA00023125"/>
    </source>
</evidence>
<dbReference type="EMBL" id="BAAAHQ010000011">
    <property type="protein sequence ID" value="GAA0926367.1"/>
    <property type="molecule type" value="Genomic_DNA"/>
</dbReference>
<keyword evidence="5" id="KW-1185">Reference proteome</keyword>
<gene>
    <name evidence="4" type="ORF">GCM10009560_28310</name>
</gene>
<keyword evidence="1 2" id="KW-0238">DNA-binding</keyword>
<dbReference type="Gene3D" id="1.10.357.10">
    <property type="entry name" value="Tetracycline Repressor, domain 2"/>
    <property type="match status" value="1"/>
</dbReference>
<dbReference type="Proteomes" id="UP001501578">
    <property type="component" value="Unassembled WGS sequence"/>
</dbReference>
<sequence>MTPKLPRAQRREQIIAAAVPMFARAGHAGTSLDDVAASAGISRMIIYRHFESKDDLYRAAIQRAADDLGSAVGGELTDGSVRDLVNWASADPSAFRLLFHQAAREPRFQQDVEELREEMAEEVHRQLTGVIDDPVWARWAAQLSLTVTIEAVMAWLDLGRPAPEQAQVRIQRAVDAVLRSVRD</sequence>
<dbReference type="InterPro" id="IPR009057">
    <property type="entry name" value="Homeodomain-like_sf"/>
</dbReference>
<dbReference type="PANTHER" id="PTHR30055">
    <property type="entry name" value="HTH-TYPE TRANSCRIPTIONAL REGULATOR RUTR"/>
    <property type="match status" value="1"/>
</dbReference>
<dbReference type="InterPro" id="IPR036271">
    <property type="entry name" value="Tet_transcr_reg_TetR-rel_C_sf"/>
</dbReference>
<evidence type="ECO:0000259" key="3">
    <source>
        <dbReference type="PROSITE" id="PS50977"/>
    </source>
</evidence>
<name>A0ABP3ZTW2_9ACTN</name>